<dbReference type="SUPFAM" id="SSF47928">
    <property type="entry name" value="N-terminal domain of the delta subunit of the F1F0-ATP synthase"/>
    <property type="match status" value="1"/>
</dbReference>
<dbReference type="PRINTS" id="PR00125">
    <property type="entry name" value="ATPASEDELTA"/>
</dbReference>
<dbReference type="NCBIfam" id="NF009969">
    <property type="entry name" value="PRK13434.1"/>
    <property type="match status" value="1"/>
</dbReference>
<evidence type="ECO:0000256" key="7">
    <source>
        <dbReference type="HAMAP-Rule" id="MF_01416"/>
    </source>
</evidence>
<dbReference type="PANTHER" id="PTHR11910">
    <property type="entry name" value="ATP SYNTHASE DELTA CHAIN"/>
    <property type="match status" value="1"/>
</dbReference>
<dbReference type="NCBIfam" id="TIGR01145">
    <property type="entry name" value="ATP_synt_delta"/>
    <property type="match status" value="1"/>
</dbReference>
<keyword evidence="2 7" id="KW-0813">Transport</keyword>
<comment type="similarity">
    <text evidence="7">Belongs to the ATPase delta chain family.</text>
</comment>
<dbReference type="GO" id="GO:0005886">
    <property type="term" value="C:plasma membrane"/>
    <property type="evidence" value="ECO:0007669"/>
    <property type="project" value="UniProtKB-SubCell"/>
</dbReference>
<evidence type="ECO:0000256" key="3">
    <source>
        <dbReference type="ARBA" id="ARBA00022781"/>
    </source>
</evidence>
<accession>A0A4R9G0E2</accession>
<dbReference type="GO" id="GO:0046933">
    <property type="term" value="F:proton-transporting ATP synthase activity, rotational mechanism"/>
    <property type="evidence" value="ECO:0007669"/>
    <property type="project" value="UniProtKB-UniRule"/>
</dbReference>
<comment type="caution">
    <text evidence="8">The sequence shown here is derived from an EMBL/GenBank/DDBJ whole genome shotgun (WGS) entry which is preliminary data.</text>
</comment>
<proteinExistence type="inferred from homology"/>
<dbReference type="EMBL" id="RQEP01000010">
    <property type="protein sequence ID" value="TGK04856.1"/>
    <property type="molecule type" value="Genomic_DNA"/>
</dbReference>
<protein>
    <recommendedName>
        <fullName evidence="7">ATP synthase subunit delta</fullName>
    </recommendedName>
    <alternativeName>
        <fullName evidence="7">ATP synthase F(1) sector subunit delta</fullName>
    </alternativeName>
    <alternativeName>
        <fullName evidence="7">F-type ATPase subunit delta</fullName>
        <shortName evidence="7">F-ATPase subunit delta</shortName>
    </alternativeName>
</protein>
<evidence type="ECO:0000256" key="5">
    <source>
        <dbReference type="ARBA" id="ARBA00023136"/>
    </source>
</evidence>
<keyword evidence="7" id="KW-0139">CF(1)</keyword>
<reference evidence="8" key="1">
    <citation type="journal article" date="2019" name="PLoS Negl. Trop. Dis.">
        <title>Revisiting the worldwide diversity of Leptospira species in the environment.</title>
        <authorList>
            <person name="Vincent A.T."/>
            <person name="Schiettekatte O."/>
            <person name="Bourhy P."/>
            <person name="Veyrier F.J."/>
            <person name="Picardeau M."/>
        </authorList>
    </citation>
    <scope>NUCLEOTIDE SEQUENCE [LARGE SCALE GENOMIC DNA]</scope>
    <source>
        <strain evidence="8">SSS9</strain>
    </source>
</reference>
<keyword evidence="6 7" id="KW-0066">ATP synthesis</keyword>
<evidence type="ECO:0000256" key="6">
    <source>
        <dbReference type="ARBA" id="ARBA00023310"/>
    </source>
</evidence>
<keyword evidence="9" id="KW-1185">Reference proteome</keyword>
<organism evidence="8 9">
    <name type="scientific">Leptospira semungkisensis</name>
    <dbReference type="NCBI Taxonomy" id="2484985"/>
    <lineage>
        <taxon>Bacteria</taxon>
        <taxon>Pseudomonadati</taxon>
        <taxon>Spirochaetota</taxon>
        <taxon>Spirochaetia</taxon>
        <taxon>Leptospirales</taxon>
        <taxon>Leptospiraceae</taxon>
        <taxon>Leptospira</taxon>
    </lineage>
</organism>
<keyword evidence="7" id="KW-1003">Cell membrane</keyword>
<dbReference type="OrthoDB" id="9802471at2"/>
<name>A0A4R9G0E2_9LEPT</name>
<evidence type="ECO:0000256" key="1">
    <source>
        <dbReference type="ARBA" id="ARBA00004370"/>
    </source>
</evidence>
<evidence type="ECO:0000256" key="2">
    <source>
        <dbReference type="ARBA" id="ARBA00022448"/>
    </source>
</evidence>
<evidence type="ECO:0000256" key="4">
    <source>
        <dbReference type="ARBA" id="ARBA00023065"/>
    </source>
</evidence>
<gene>
    <name evidence="7 8" type="primary">atpH</name>
    <name evidence="8" type="ORF">EHO59_08345</name>
</gene>
<keyword evidence="4 7" id="KW-0406">Ion transport</keyword>
<dbReference type="InterPro" id="IPR000711">
    <property type="entry name" value="ATPase_OSCP/dsu"/>
</dbReference>
<sequence length="186" mass="21104">MSYSAIPKTYAAAFAEASSSPEEAEQELDSIVSIFQVESQFRDFFETPSVKREEKEAVLLKTFQGKISETTLNFLLVLLRRGRFSFLSEIHEALKEELDRKAGRIRAKVKSYPALDEGALSKLRDVLKERFKSEFILESSEDPSLIGGFVVRFQDLSIDGSMKNQLKKVRQTLLESKLPVGVVYEN</sequence>
<comment type="subcellular location">
    <subcellularLocation>
        <location evidence="7">Cell membrane</location>
        <topology evidence="7">Peripheral membrane protein</topology>
    </subcellularLocation>
    <subcellularLocation>
        <location evidence="1">Membrane</location>
    </subcellularLocation>
</comment>
<dbReference type="Pfam" id="PF00213">
    <property type="entry name" value="OSCP"/>
    <property type="match status" value="1"/>
</dbReference>
<dbReference type="InterPro" id="IPR026015">
    <property type="entry name" value="ATP_synth_OSCP/delta_N_sf"/>
</dbReference>
<dbReference type="HAMAP" id="MF_01416">
    <property type="entry name" value="ATP_synth_delta_bact"/>
    <property type="match status" value="1"/>
</dbReference>
<dbReference type="AlphaFoldDB" id="A0A4R9G0E2"/>
<comment type="function">
    <text evidence="7">F(1)F(0) ATP synthase produces ATP from ADP in the presence of a proton or sodium gradient. F-type ATPases consist of two structural domains, F(1) containing the extramembraneous catalytic core and F(0) containing the membrane proton channel, linked together by a central stalk and a peripheral stalk. During catalysis, ATP synthesis in the catalytic domain of F(1) is coupled via a rotary mechanism of the central stalk subunits to proton translocation.</text>
</comment>
<dbReference type="RefSeq" id="WP_135586797.1">
    <property type="nucleotide sequence ID" value="NZ_RQEP01000010.1"/>
</dbReference>
<keyword evidence="3 7" id="KW-0375">Hydrogen ion transport</keyword>
<keyword evidence="5 7" id="KW-0472">Membrane</keyword>
<comment type="function">
    <text evidence="7">This protein is part of the stalk that links CF(0) to CF(1). It either transmits conformational changes from CF(0) to CF(1) or is implicated in proton conduction.</text>
</comment>
<dbReference type="GO" id="GO:0045259">
    <property type="term" value="C:proton-transporting ATP synthase complex"/>
    <property type="evidence" value="ECO:0007669"/>
    <property type="project" value="UniProtKB-KW"/>
</dbReference>
<evidence type="ECO:0000313" key="9">
    <source>
        <dbReference type="Proteomes" id="UP000297453"/>
    </source>
</evidence>
<evidence type="ECO:0000313" key="8">
    <source>
        <dbReference type="EMBL" id="TGK04856.1"/>
    </source>
</evidence>
<dbReference type="Gene3D" id="1.10.520.20">
    <property type="entry name" value="N-terminal domain of the delta subunit of the F1F0-ATP synthase"/>
    <property type="match status" value="1"/>
</dbReference>
<dbReference type="Proteomes" id="UP000297453">
    <property type="component" value="Unassembled WGS sequence"/>
</dbReference>